<dbReference type="Pfam" id="PF11692">
    <property type="entry name" value="DUF3289"/>
    <property type="match status" value="1"/>
</dbReference>
<dbReference type="OrthoDB" id="612868at2"/>
<dbReference type="RefSeq" id="WP_126354487.1">
    <property type="nucleotide sequence ID" value="NZ_LR134201.1"/>
</dbReference>
<gene>
    <name evidence="1" type="ORF">NCTC11466_00474</name>
</gene>
<keyword evidence="2" id="KW-1185">Reference proteome</keyword>
<evidence type="ECO:0000313" key="2">
    <source>
        <dbReference type="Proteomes" id="UP000274122"/>
    </source>
</evidence>
<dbReference type="AlphaFoldDB" id="A0A3S4MBG7"/>
<organism evidence="1 2">
    <name type="scientific">Cedecea lapagei</name>
    <dbReference type="NCBI Taxonomy" id="158823"/>
    <lineage>
        <taxon>Bacteria</taxon>
        <taxon>Pseudomonadati</taxon>
        <taxon>Pseudomonadota</taxon>
        <taxon>Gammaproteobacteria</taxon>
        <taxon>Enterobacterales</taxon>
        <taxon>Enterobacteriaceae</taxon>
        <taxon>Cedecea</taxon>
    </lineage>
</organism>
<dbReference type="NCBIfam" id="TIGR03034">
    <property type="entry name" value="YPO3983 family protein"/>
    <property type="match status" value="1"/>
</dbReference>
<dbReference type="EMBL" id="LR134201">
    <property type="protein sequence ID" value="VEB95365.1"/>
    <property type="molecule type" value="Genomic_DNA"/>
</dbReference>
<sequence length="280" mass="32632">MSALQFPCTIFKTQKWMDDYGASDMRCGDLSENQLKSQFHLLDVSSRVDPYTLTKITPFSQPQSMFYGSRGEGEKVTLQQCAAILFDEFRDLSRTFALYGPYKQLIVQMIAHMQKGNGQPFRHMLLDRALREHILKDRTDNSTLSRIQNALTEHINWSDNIYPDVKKNELKKSILDGKLPKFDRPQDNFNGMGITVHDTWATNITIQSLQVDSNCYTAVINYRVQDHFGLDSDDISNLKFNQFRFFRIWFVLQRYNQFAFKPFMTNMEATVEITGDRNDI</sequence>
<reference evidence="1 2" key="1">
    <citation type="submission" date="2018-12" db="EMBL/GenBank/DDBJ databases">
        <authorList>
            <consortium name="Pathogen Informatics"/>
        </authorList>
    </citation>
    <scope>NUCLEOTIDE SEQUENCE [LARGE SCALE GENOMIC DNA]</scope>
    <source>
        <strain evidence="1 2">NCTC11466</strain>
    </source>
</reference>
<name>A0A3S4MBG7_9ENTR</name>
<protein>
    <submittedName>
        <fullName evidence="1">Protein of uncharacterized function (DUF3289)</fullName>
    </submittedName>
</protein>
<evidence type="ECO:0000313" key="1">
    <source>
        <dbReference type="EMBL" id="VEB95365.1"/>
    </source>
</evidence>
<dbReference type="KEGG" id="clap:NCTC11466_00474"/>
<dbReference type="InterPro" id="IPR017483">
    <property type="entry name" value="CHP03034"/>
</dbReference>
<dbReference type="Proteomes" id="UP000274122">
    <property type="component" value="Chromosome"/>
</dbReference>
<accession>A0A3S4MBG7</accession>
<proteinExistence type="predicted"/>